<sequence length="31" mass="3330">MTENSVRLLGITVATSKARNEHSYDFSGGST</sequence>
<dbReference type="EMBL" id="AWUE01012188">
    <property type="protein sequence ID" value="OMP09802.1"/>
    <property type="molecule type" value="Genomic_DNA"/>
</dbReference>
<protein>
    <submittedName>
        <fullName evidence="1">Uncharacterized protein</fullName>
    </submittedName>
</protein>
<evidence type="ECO:0000313" key="1">
    <source>
        <dbReference type="EMBL" id="OMP09802.1"/>
    </source>
</evidence>
<reference evidence="2" key="1">
    <citation type="submission" date="2013-09" db="EMBL/GenBank/DDBJ databases">
        <title>Corchorus olitorius genome sequencing.</title>
        <authorList>
            <person name="Alam M."/>
            <person name="Haque M.S."/>
            <person name="Islam M.S."/>
            <person name="Emdad E.M."/>
            <person name="Islam M.M."/>
            <person name="Ahmed B."/>
            <person name="Halim A."/>
            <person name="Hossen Q.M.M."/>
            <person name="Hossain M.Z."/>
            <person name="Ahmed R."/>
            <person name="Khan M.M."/>
            <person name="Islam R."/>
            <person name="Rashid M.M."/>
            <person name="Khan S.A."/>
            <person name="Rahman M.S."/>
            <person name="Alam M."/>
            <person name="Yahiya A.S."/>
            <person name="Khan M.S."/>
            <person name="Azam M.S."/>
            <person name="Haque T."/>
            <person name="Lashkar M.Z.H."/>
            <person name="Akhand A.I."/>
            <person name="Morshed G."/>
            <person name="Roy S."/>
            <person name="Uddin K.S."/>
            <person name="Rabeya T."/>
            <person name="Hossain A.S."/>
            <person name="Chowdhury A."/>
            <person name="Snigdha A.R."/>
            <person name="Mortoza M.S."/>
            <person name="Matin S.A."/>
            <person name="Hoque S.M.E."/>
            <person name="Islam M.K."/>
            <person name="Roy D.K."/>
            <person name="Haider R."/>
            <person name="Moosa M.M."/>
            <person name="Elias S.M."/>
            <person name="Hasan A.M."/>
            <person name="Jahan S."/>
            <person name="Shafiuddin M."/>
            <person name="Mahmood N."/>
            <person name="Shommy N.S."/>
        </authorList>
    </citation>
    <scope>NUCLEOTIDE SEQUENCE [LARGE SCALE GENOMIC DNA]</scope>
    <source>
        <strain evidence="2">cv. O-4</strain>
    </source>
</reference>
<name>A0A1R3KRS8_9ROSI</name>
<accession>A0A1R3KRS8</accession>
<evidence type="ECO:0000313" key="2">
    <source>
        <dbReference type="Proteomes" id="UP000187203"/>
    </source>
</evidence>
<dbReference type="Proteomes" id="UP000187203">
    <property type="component" value="Unassembled WGS sequence"/>
</dbReference>
<organism evidence="1 2">
    <name type="scientific">Corchorus olitorius</name>
    <dbReference type="NCBI Taxonomy" id="93759"/>
    <lineage>
        <taxon>Eukaryota</taxon>
        <taxon>Viridiplantae</taxon>
        <taxon>Streptophyta</taxon>
        <taxon>Embryophyta</taxon>
        <taxon>Tracheophyta</taxon>
        <taxon>Spermatophyta</taxon>
        <taxon>Magnoliopsida</taxon>
        <taxon>eudicotyledons</taxon>
        <taxon>Gunneridae</taxon>
        <taxon>Pentapetalae</taxon>
        <taxon>rosids</taxon>
        <taxon>malvids</taxon>
        <taxon>Malvales</taxon>
        <taxon>Malvaceae</taxon>
        <taxon>Grewioideae</taxon>
        <taxon>Apeibeae</taxon>
        <taxon>Corchorus</taxon>
    </lineage>
</organism>
<comment type="caution">
    <text evidence="1">The sequence shown here is derived from an EMBL/GenBank/DDBJ whole genome shotgun (WGS) entry which is preliminary data.</text>
</comment>
<gene>
    <name evidence="1" type="ORF">COLO4_05121</name>
</gene>
<keyword evidence="2" id="KW-1185">Reference proteome</keyword>
<dbReference type="AlphaFoldDB" id="A0A1R3KRS8"/>
<proteinExistence type="predicted"/>